<gene>
    <name evidence="1" type="ORF">ACFQ2K_02815</name>
</gene>
<evidence type="ECO:0000313" key="2">
    <source>
        <dbReference type="Proteomes" id="UP001596915"/>
    </source>
</evidence>
<protein>
    <submittedName>
        <fullName evidence="1">Uncharacterized protein</fullName>
    </submittedName>
</protein>
<dbReference type="Proteomes" id="UP001596915">
    <property type="component" value="Unassembled WGS sequence"/>
</dbReference>
<dbReference type="EMBL" id="JBHTGL010000005">
    <property type="protein sequence ID" value="MFD0621886.1"/>
    <property type="molecule type" value="Genomic_DNA"/>
</dbReference>
<organism evidence="1 2">
    <name type="scientific">Streptomyces sanglieri</name>
    <dbReference type="NCBI Taxonomy" id="193460"/>
    <lineage>
        <taxon>Bacteria</taxon>
        <taxon>Bacillati</taxon>
        <taxon>Actinomycetota</taxon>
        <taxon>Actinomycetes</taxon>
        <taxon>Kitasatosporales</taxon>
        <taxon>Streptomycetaceae</taxon>
        <taxon>Streptomyces</taxon>
    </lineage>
</organism>
<sequence>MADPMPATEDGTDFALLMQARQRLRDLVVQLEMAPFADRTAASMRAYLDEDAVPAQAAFARWAALPKAARDTLAARMWQEQP</sequence>
<evidence type="ECO:0000313" key="1">
    <source>
        <dbReference type="EMBL" id="MFD0621886.1"/>
    </source>
</evidence>
<proteinExistence type="predicted"/>
<name>A0ABW2WNI1_9ACTN</name>
<comment type="caution">
    <text evidence="1">The sequence shown here is derived from an EMBL/GenBank/DDBJ whole genome shotgun (WGS) entry which is preliminary data.</text>
</comment>
<reference evidence="2" key="1">
    <citation type="journal article" date="2019" name="Int. J. Syst. Evol. Microbiol.">
        <title>The Global Catalogue of Microorganisms (GCM) 10K type strain sequencing project: providing services to taxonomists for standard genome sequencing and annotation.</title>
        <authorList>
            <consortium name="The Broad Institute Genomics Platform"/>
            <consortium name="The Broad Institute Genome Sequencing Center for Infectious Disease"/>
            <person name="Wu L."/>
            <person name="Ma J."/>
        </authorList>
    </citation>
    <scope>NUCLEOTIDE SEQUENCE [LARGE SCALE GENOMIC DNA]</scope>
    <source>
        <strain evidence="2">JCM 12607</strain>
    </source>
</reference>
<keyword evidence="2" id="KW-1185">Reference proteome</keyword>
<accession>A0ABW2WNI1</accession>